<sequence length="547" mass="60972">MVTGLEAAGVTLALLPLLVNQLDNYATGFEKLKLLRRYRRVFSAYALGIGTQQTIFLNNLEKVLEGVVDNEDKIRALINEPQGNLWKDVSLQDRLKAKLGRSYDVFMGNMIALHDLLVTLSERLGLKISTSVSVAQNTDPEIRPWKVLNKTVYDDLMMSIGIANDTLKTLIEQSTHLKAPRKDTAWTQLLPRFREVRTHAQSLFKAVVHSSQWGCVCKDNHLVHLKLPPAPLKLNGGFEQGDACTFRVIFSNIAQTGSYGQWTWREIEFTPWKGDKTVPVTALPSSGHQPRLSIGRGKEASKRTAPAQSSTTIPKGVSARQIADICSSLLLPQYLGDQHVLGFLGADPGVRYLMTAIRSHELRIGNLPLKRNLHQTSWGDRLRIATGLACWVAQFHGNWLKPNWDISDVQLALKSDTTNPSLDSLYCTWAITTQPEPMSGDAEKSSSSHIRSDILFPLGLALIELSFEKPIEEFRFPYAVSADYLQAKLHQVCKERGPGYGDAVHSCLFCPPGMASLGFDDPIFEERLLSTVILPLVREVLHFEGRP</sequence>
<comment type="caution">
    <text evidence="3">The sequence shown here is derived from an EMBL/GenBank/DDBJ whole genome shotgun (WGS) entry which is preliminary data.</text>
</comment>
<evidence type="ECO:0000313" key="4">
    <source>
        <dbReference type="Proteomes" id="UP001610444"/>
    </source>
</evidence>
<feature type="region of interest" description="Disordered" evidence="1">
    <location>
        <begin position="281"/>
        <end position="313"/>
    </location>
</feature>
<reference evidence="3 4" key="1">
    <citation type="submission" date="2024-07" db="EMBL/GenBank/DDBJ databases">
        <title>Section-level genome sequencing and comparative genomics of Aspergillus sections Usti and Cavernicolus.</title>
        <authorList>
            <consortium name="Lawrence Berkeley National Laboratory"/>
            <person name="Nybo J.L."/>
            <person name="Vesth T.C."/>
            <person name="Theobald S."/>
            <person name="Frisvad J.C."/>
            <person name="Larsen T.O."/>
            <person name="Kjaerboelling I."/>
            <person name="Rothschild-Mancinelli K."/>
            <person name="Lyhne E.K."/>
            <person name="Kogle M.E."/>
            <person name="Barry K."/>
            <person name="Clum A."/>
            <person name="Na H."/>
            <person name="Ledsgaard L."/>
            <person name="Lin J."/>
            <person name="Lipzen A."/>
            <person name="Kuo A."/>
            <person name="Riley R."/>
            <person name="Mondo S."/>
            <person name="LaButti K."/>
            <person name="Haridas S."/>
            <person name="Pangalinan J."/>
            <person name="Salamov A.A."/>
            <person name="Simmons B.A."/>
            <person name="Magnuson J.K."/>
            <person name="Chen J."/>
            <person name="Drula E."/>
            <person name="Henrissat B."/>
            <person name="Wiebenga A."/>
            <person name="Lubbers R.J."/>
            <person name="Gomes A.C."/>
            <person name="Macurrencykelacurrency M.R."/>
            <person name="Stajich J."/>
            <person name="Grigoriev I.V."/>
            <person name="Mortensen U.H."/>
            <person name="De vries R.P."/>
            <person name="Baker S.E."/>
            <person name="Andersen M.R."/>
        </authorList>
    </citation>
    <scope>NUCLEOTIDE SEQUENCE [LARGE SCALE GENOMIC DNA]</scope>
    <source>
        <strain evidence="3 4">CBS 756.74</strain>
    </source>
</reference>
<dbReference type="Proteomes" id="UP001610444">
    <property type="component" value="Unassembled WGS sequence"/>
</dbReference>
<dbReference type="PANTHER" id="PTHR35186:SF4">
    <property type="entry name" value="PRION-INHIBITION AND PROPAGATION HELO DOMAIN-CONTAINING PROTEIN"/>
    <property type="match status" value="1"/>
</dbReference>
<dbReference type="InterPro" id="IPR056002">
    <property type="entry name" value="DUF7580"/>
</dbReference>
<evidence type="ECO:0000313" key="3">
    <source>
        <dbReference type="EMBL" id="KAL2840136.1"/>
    </source>
</evidence>
<evidence type="ECO:0000259" key="2">
    <source>
        <dbReference type="Pfam" id="PF24476"/>
    </source>
</evidence>
<proteinExistence type="predicted"/>
<evidence type="ECO:0000256" key="1">
    <source>
        <dbReference type="SAM" id="MobiDB-lite"/>
    </source>
</evidence>
<dbReference type="Pfam" id="PF24476">
    <property type="entry name" value="DUF7580"/>
    <property type="match status" value="1"/>
</dbReference>
<gene>
    <name evidence="3" type="ORF">BJX68DRAFT_190062</name>
</gene>
<protein>
    <recommendedName>
        <fullName evidence="2">DUF7580 domain-containing protein</fullName>
    </recommendedName>
</protein>
<organism evidence="3 4">
    <name type="scientific">Aspergillus pseudodeflectus</name>
    <dbReference type="NCBI Taxonomy" id="176178"/>
    <lineage>
        <taxon>Eukaryota</taxon>
        <taxon>Fungi</taxon>
        <taxon>Dikarya</taxon>
        <taxon>Ascomycota</taxon>
        <taxon>Pezizomycotina</taxon>
        <taxon>Eurotiomycetes</taxon>
        <taxon>Eurotiomycetidae</taxon>
        <taxon>Eurotiales</taxon>
        <taxon>Aspergillaceae</taxon>
        <taxon>Aspergillus</taxon>
        <taxon>Aspergillus subgen. Nidulantes</taxon>
    </lineage>
</organism>
<keyword evidence="4" id="KW-1185">Reference proteome</keyword>
<dbReference type="PANTHER" id="PTHR35186">
    <property type="entry name" value="ANK_REP_REGION DOMAIN-CONTAINING PROTEIN"/>
    <property type="match status" value="1"/>
</dbReference>
<name>A0ABR4JJC7_9EURO</name>
<dbReference type="RefSeq" id="XP_070893905.1">
    <property type="nucleotide sequence ID" value="XM_071037364.1"/>
</dbReference>
<accession>A0ABR4JJC7</accession>
<dbReference type="EMBL" id="JBFXLR010000068">
    <property type="protein sequence ID" value="KAL2840136.1"/>
    <property type="molecule type" value="Genomic_DNA"/>
</dbReference>
<dbReference type="GeneID" id="98152528"/>
<feature type="domain" description="DUF7580" evidence="2">
    <location>
        <begin position="376"/>
        <end position="536"/>
    </location>
</feature>